<sequence length="86" mass="10324">MEAVQVRDWCLQVLRDANRFTNVKARFSAPDYEKPVSTFRMTLEVPMRADHAEHIIDWLCQDSSDRRFDDHSDRQDERRLRKTAQD</sequence>
<feature type="region of interest" description="Disordered" evidence="1">
    <location>
        <begin position="65"/>
        <end position="86"/>
    </location>
</feature>
<gene>
    <name evidence="2" type="ORF">U0R22_002849</name>
</gene>
<evidence type="ECO:0000256" key="1">
    <source>
        <dbReference type="SAM" id="MobiDB-lite"/>
    </source>
</evidence>
<name>A0ABZ0VN96_9HYPH</name>
<evidence type="ECO:0000313" key="3">
    <source>
        <dbReference type="Proteomes" id="UP001322481"/>
    </source>
</evidence>
<keyword evidence="3" id="KW-1185">Reference proteome</keyword>
<dbReference type="Proteomes" id="UP001322481">
    <property type="component" value="Chromosome"/>
</dbReference>
<evidence type="ECO:0000313" key="2">
    <source>
        <dbReference type="EMBL" id="WQB98685.1"/>
    </source>
</evidence>
<proteinExistence type="predicted"/>
<protein>
    <submittedName>
        <fullName evidence="2">Uncharacterized protein</fullName>
    </submittedName>
</protein>
<reference evidence="2 3" key="1">
    <citation type="submission" date="2023-11" db="EMBL/GenBank/DDBJ databases">
        <authorList>
            <person name="Panchal A.K."/>
            <person name="Meaney J.S."/>
            <person name="Karas B.J."/>
            <person name="diCenzo G.C."/>
        </authorList>
    </citation>
    <scope>NUCLEOTIDE SEQUENCE [LARGE SCALE GENOMIC DNA]</scope>
    <source>
        <strain evidence="2 3">NZP2235</strain>
    </source>
</reference>
<dbReference type="EMBL" id="CP139858">
    <property type="protein sequence ID" value="WQB98685.1"/>
    <property type="molecule type" value="Genomic_DNA"/>
</dbReference>
<accession>A0ABZ0VN96</accession>
<organism evidence="2 3">
    <name type="scientific">Mesorhizobium huakuii</name>
    <dbReference type="NCBI Taxonomy" id="28104"/>
    <lineage>
        <taxon>Bacteria</taxon>
        <taxon>Pseudomonadati</taxon>
        <taxon>Pseudomonadota</taxon>
        <taxon>Alphaproteobacteria</taxon>
        <taxon>Hyphomicrobiales</taxon>
        <taxon>Phyllobacteriaceae</taxon>
        <taxon>Mesorhizobium</taxon>
    </lineage>
</organism>
<dbReference type="RefSeq" id="WP_322418921.1">
    <property type="nucleotide sequence ID" value="NZ_CP139858.1"/>
</dbReference>